<gene>
    <name evidence="5" type="ORF">GCM10025789_08790</name>
</gene>
<accession>A0ABP9F4U9</accession>
<evidence type="ECO:0000259" key="4">
    <source>
        <dbReference type="Pfam" id="PF22422"/>
    </source>
</evidence>
<dbReference type="RefSeq" id="WP_345579560.1">
    <property type="nucleotide sequence ID" value="NZ_BAABLV010000014.1"/>
</dbReference>
<sequence>MTADLGQDLAHWFDLDHVPYTVRGSRLFVRRADDGLTVFRAAYERSLADSVAVTGLQVVDDEGRPAEVERVDPWRITFRGGAHLYVSAGDEVVVSLPPGFTVEGAVNRKETTLRIARPPAEGPDPVAAELRRWMAKCPTVDERYRDVTRFCWWVLGANTLTLDAPAGLRRAVVPSKIGYVGLWQWDAYFMAIGLRHGDVDLAAEQLRIALAYPSPDGQLPDVVHEEGILASSDDLPPGDLENLRRMGSPSLAHSRVPLTKPPLTALAVQLLAEQAGPGVVDEFLDTILAAQEWWYSASAPAGNPAYLHPYSSGLDDSPIFDHEAILVSPDLTSYLVLADHLLAGWLEERGRHPDAARCRARAEASVERLAASWDDSRGFFPSIGEHGDPVASETIVSLIPVLVEGLPERLLDGVLAAIRDPRRFATTHPLPTVAVRDADFSPTAMWRGPVWVNTNWLVATGLRARGQVAEAERIERATLALVAEHGPNEYFRPDTGAKPPRATTVFGWSAALTVDLAVRLSQA</sequence>
<reference evidence="6" key="1">
    <citation type="journal article" date="2019" name="Int. J. Syst. Evol. Microbiol.">
        <title>The Global Catalogue of Microorganisms (GCM) 10K type strain sequencing project: providing services to taxonomists for standard genome sequencing and annotation.</title>
        <authorList>
            <consortium name="The Broad Institute Genomics Platform"/>
            <consortium name="The Broad Institute Genome Sequencing Center for Infectious Disease"/>
            <person name="Wu L."/>
            <person name="Ma J."/>
        </authorList>
    </citation>
    <scope>NUCLEOTIDE SEQUENCE [LARGE SCALE GENOMIC DNA]</scope>
    <source>
        <strain evidence="6">JCM 19125</strain>
    </source>
</reference>
<evidence type="ECO:0000313" key="5">
    <source>
        <dbReference type="EMBL" id="GAA4893829.1"/>
    </source>
</evidence>
<organism evidence="5 6">
    <name type="scientific">Tessaracoccus lubricantis</name>
    <dbReference type="NCBI Taxonomy" id="545543"/>
    <lineage>
        <taxon>Bacteria</taxon>
        <taxon>Bacillati</taxon>
        <taxon>Actinomycetota</taxon>
        <taxon>Actinomycetes</taxon>
        <taxon>Propionibacteriales</taxon>
        <taxon>Propionibacteriaceae</taxon>
        <taxon>Tessaracoccus</taxon>
    </lineage>
</organism>
<name>A0ABP9F4U9_9ACTN</name>
<dbReference type="PANTHER" id="PTHR10412">
    <property type="entry name" value="MANNOSYL-OLIGOSACCHARIDE GLUCOSIDASE"/>
    <property type="match status" value="1"/>
</dbReference>
<evidence type="ECO:0000256" key="2">
    <source>
        <dbReference type="ARBA" id="ARBA00022801"/>
    </source>
</evidence>
<dbReference type="InterPro" id="IPR004888">
    <property type="entry name" value="Glycoside_hydrolase_63"/>
</dbReference>
<comment type="caution">
    <text evidence="5">The sequence shown here is derived from an EMBL/GenBank/DDBJ whole genome shotgun (WGS) entry which is preliminary data.</text>
</comment>
<evidence type="ECO:0000256" key="3">
    <source>
        <dbReference type="ARBA" id="ARBA00023295"/>
    </source>
</evidence>
<dbReference type="SUPFAM" id="SSF48208">
    <property type="entry name" value="Six-hairpin glycosidases"/>
    <property type="match status" value="1"/>
</dbReference>
<dbReference type="EMBL" id="BAABLV010000014">
    <property type="protein sequence ID" value="GAA4893829.1"/>
    <property type="molecule type" value="Genomic_DNA"/>
</dbReference>
<dbReference type="Proteomes" id="UP001501521">
    <property type="component" value="Unassembled WGS sequence"/>
</dbReference>
<dbReference type="InterPro" id="IPR012341">
    <property type="entry name" value="6hp_glycosidase-like_sf"/>
</dbReference>
<protein>
    <recommendedName>
        <fullName evidence="4">Mannosylglycerate hydrolase MGH1-like glycoside hydrolase domain-containing protein</fullName>
    </recommendedName>
</protein>
<comment type="similarity">
    <text evidence="1">Belongs to the glycosyl hydrolase 63 family.</text>
</comment>
<dbReference type="InterPro" id="IPR054491">
    <property type="entry name" value="MGH1-like_GH"/>
</dbReference>
<feature type="domain" description="Mannosylglycerate hydrolase MGH1-like glycoside hydrolase" evidence="4">
    <location>
        <begin position="179"/>
        <end position="509"/>
    </location>
</feature>
<keyword evidence="2" id="KW-0378">Hydrolase</keyword>
<evidence type="ECO:0000256" key="1">
    <source>
        <dbReference type="ARBA" id="ARBA00010833"/>
    </source>
</evidence>
<keyword evidence="3" id="KW-0326">Glycosidase</keyword>
<dbReference type="InterPro" id="IPR008928">
    <property type="entry name" value="6-hairpin_glycosidase_sf"/>
</dbReference>
<dbReference type="Pfam" id="PF22422">
    <property type="entry name" value="MGH1-like_GH"/>
    <property type="match status" value="1"/>
</dbReference>
<keyword evidence="6" id="KW-1185">Reference proteome</keyword>
<proteinExistence type="inferred from homology"/>
<evidence type="ECO:0000313" key="6">
    <source>
        <dbReference type="Proteomes" id="UP001501521"/>
    </source>
</evidence>
<dbReference type="PANTHER" id="PTHR10412:SF11">
    <property type="entry name" value="MANNOSYL-OLIGOSACCHARIDE GLUCOSIDASE"/>
    <property type="match status" value="1"/>
</dbReference>
<dbReference type="Gene3D" id="1.50.10.10">
    <property type="match status" value="1"/>
</dbReference>